<protein>
    <submittedName>
        <fullName evidence="2">Uncharacterized protein</fullName>
    </submittedName>
</protein>
<evidence type="ECO:0000313" key="3">
    <source>
        <dbReference type="Proteomes" id="UP000267289"/>
    </source>
</evidence>
<name>A0A498Q2P4_9MYCO</name>
<dbReference type="EMBL" id="UPHQ01000107">
    <property type="protein sequence ID" value="VBA39174.1"/>
    <property type="molecule type" value="Genomic_DNA"/>
</dbReference>
<keyword evidence="3" id="KW-1185">Reference proteome</keyword>
<evidence type="ECO:0000313" key="2">
    <source>
        <dbReference type="EMBL" id="VBA39174.1"/>
    </source>
</evidence>
<reference evidence="2 3" key="1">
    <citation type="submission" date="2018-09" db="EMBL/GenBank/DDBJ databases">
        <authorList>
            <person name="Tagini F."/>
        </authorList>
    </citation>
    <scope>NUCLEOTIDE SEQUENCE [LARGE SCALE GENOMIC DNA]</scope>
    <source>
        <strain evidence="2 3">MK13</strain>
    </source>
</reference>
<feature type="compositionally biased region" description="Basic residues" evidence="1">
    <location>
        <begin position="1"/>
        <end position="34"/>
    </location>
</feature>
<accession>A0A498Q2P4</accession>
<gene>
    <name evidence="2" type="ORF">LAUMK13_02462</name>
</gene>
<sequence length="244" mass="27429">MQRHQRRRTRRIHRHRRALQTQHIRHPTRRHTQRRTAQTVPLEVAGYPALAAVGAVKYAGVHAGRRAAQRGRVNPGAFQGFPGHLQQQPLLRIHRQRLARRYPEELGIETGDVGKESAAAGVRGAHRVGVRVKQIRQVPAAIARKVRHHVTAGGHHLPQAFGVVDTARIAAAHSHHGHRLRRLGQKVTVFALQPLVFLECFAQGRDELFSGAVHATRSFVLLRESARPARRLRNPPTEQTVHVD</sequence>
<evidence type="ECO:0000256" key="1">
    <source>
        <dbReference type="SAM" id="MobiDB-lite"/>
    </source>
</evidence>
<feature type="region of interest" description="Disordered" evidence="1">
    <location>
        <begin position="1"/>
        <end position="36"/>
    </location>
</feature>
<dbReference type="AlphaFoldDB" id="A0A498Q2P4"/>
<organism evidence="2 3">
    <name type="scientific">Mycobacterium innocens</name>
    <dbReference type="NCBI Taxonomy" id="2341083"/>
    <lineage>
        <taxon>Bacteria</taxon>
        <taxon>Bacillati</taxon>
        <taxon>Actinomycetota</taxon>
        <taxon>Actinomycetes</taxon>
        <taxon>Mycobacteriales</taxon>
        <taxon>Mycobacteriaceae</taxon>
        <taxon>Mycobacterium</taxon>
    </lineage>
</organism>
<proteinExistence type="predicted"/>
<dbReference type="Proteomes" id="UP000267289">
    <property type="component" value="Unassembled WGS sequence"/>
</dbReference>